<keyword evidence="5" id="KW-0966">Cell projection</keyword>
<dbReference type="GO" id="GO:0005737">
    <property type="term" value="C:cytoplasm"/>
    <property type="evidence" value="ECO:0007669"/>
    <property type="project" value="UniProtKB-SubCell"/>
</dbReference>
<evidence type="ECO:0000256" key="1">
    <source>
        <dbReference type="ARBA" id="ARBA00004138"/>
    </source>
</evidence>
<feature type="non-terminal residue" evidence="7">
    <location>
        <position position="1"/>
    </location>
</feature>
<dbReference type="PANTHER" id="PTHR23053">
    <property type="entry name" value="DLEC1 DELETED IN LUNG AND ESOPHAGEAL CANCER 1"/>
    <property type="match status" value="1"/>
</dbReference>
<proteinExistence type="predicted"/>
<keyword evidence="4" id="KW-0969">Cilium</keyword>
<evidence type="ECO:0000313" key="8">
    <source>
        <dbReference type="Proteomes" id="UP001626550"/>
    </source>
</evidence>
<evidence type="ECO:0000259" key="6">
    <source>
        <dbReference type="Pfam" id="PF22544"/>
    </source>
</evidence>
<evidence type="ECO:0000256" key="3">
    <source>
        <dbReference type="ARBA" id="ARBA00022490"/>
    </source>
</evidence>
<evidence type="ECO:0000256" key="4">
    <source>
        <dbReference type="ARBA" id="ARBA00023069"/>
    </source>
</evidence>
<name>A0ABD2Q1M0_9PLAT</name>
<keyword evidence="3" id="KW-0963">Cytoplasm</keyword>
<comment type="caution">
    <text evidence="7">The sequence shown here is derived from an EMBL/GenBank/DDBJ whole genome shotgun (WGS) entry which is preliminary data.</text>
</comment>
<feature type="domain" description="HYDIN/VesB/CFA65-like Ig-like" evidence="6">
    <location>
        <begin position="664"/>
        <end position="736"/>
    </location>
</feature>
<keyword evidence="8" id="KW-1185">Reference proteome</keyword>
<sequence length="757" mass="83545">RFEVINVTKEDYEFEWQCQDCDEQARRRCREKVLSVLPQRGVIEAGKKITVKIDHTAEEIGTMESFWSLVVAQHQLQLPFLLVFHCQEPQVSFDKCHVSFPLMLVGHTLSRELILINHDRERSFKFTVDAQSLYGPSAVDKVTIQPMTGTIEPDQRLPLTVAFTARGERQVNINALCHIDGKTCPLNVNIKASCHAMSISVWLDSPLARDVQNPREVQQVLPYCEGNSPYEAVVRVSKRAITSPDLRHLFQSVDFGVIEYGEQSLCRVSVINHGQLDLEYHWLLGPAKVSRVEAGPADSDALTKPDMDLIDRYVQSGNPVISVSPQSGTIDSGKKVTFTLRFAPSAPKGTKSLEASRASKPVKLDNLVAAFLGIRDGPVYAFSLFGSTSKPKLHLSTELISFGRVFVHRTGLNQARLPLVLSNCDQDKSITVEAVTMLEDSPFSHPFTAIVLKPGEKTEILISFIPTCSKNYKKTLQFEVNGLARYGVSLEGTGIALELQVEKCLAEIVSSDNLRSMKRSTDPKFKALGRGVDLGALKVGQCSRAIVQVINPTKLDLFLHSLSVMPGSKSLQFDPEVLSWRVMNKSLSNPLEGTLISGKGGKIMIEITFQPTARMAPFTEQLVGQFSVVYDAEIMRNCPLEECNPNSGSTVPLCMLKGLCQGAEFRFDTAQVSFGAVVLGSQLTKRLLLINSGDVGARFQWKAQSLQPQLSISPMQGYSTPGQQTVFDVTLKPSQLAPDIRIEVCLPLYAPVHGSVI</sequence>
<evidence type="ECO:0000256" key="5">
    <source>
        <dbReference type="ARBA" id="ARBA00023273"/>
    </source>
</evidence>
<dbReference type="GO" id="GO:0005929">
    <property type="term" value="C:cilium"/>
    <property type="evidence" value="ECO:0007669"/>
    <property type="project" value="UniProtKB-SubCell"/>
</dbReference>
<gene>
    <name evidence="7" type="ORF">Ciccas_008137</name>
</gene>
<dbReference type="PANTHER" id="PTHR23053:SF0">
    <property type="entry name" value="HYDROCEPHALUS-INDUCING PROTEIN HOMOLOG"/>
    <property type="match status" value="1"/>
</dbReference>
<dbReference type="InterPro" id="IPR013783">
    <property type="entry name" value="Ig-like_fold"/>
</dbReference>
<evidence type="ECO:0000256" key="2">
    <source>
        <dbReference type="ARBA" id="ARBA00004496"/>
    </source>
</evidence>
<dbReference type="Pfam" id="PF22544">
    <property type="entry name" value="HYDIN_VesB_CFA65-like_Ig"/>
    <property type="match status" value="2"/>
</dbReference>
<accession>A0ABD2Q1M0</accession>
<reference evidence="7 8" key="1">
    <citation type="submission" date="2024-11" db="EMBL/GenBank/DDBJ databases">
        <title>Adaptive evolution of stress response genes in parasites aligns with host niche diversity.</title>
        <authorList>
            <person name="Hahn C."/>
            <person name="Resl P."/>
        </authorList>
    </citation>
    <scope>NUCLEOTIDE SEQUENCE [LARGE SCALE GENOMIC DNA]</scope>
    <source>
        <strain evidence="7">EGGRZ-B1_66</strain>
        <tissue evidence="7">Body</tissue>
    </source>
</reference>
<protein>
    <recommendedName>
        <fullName evidence="6">HYDIN/VesB/CFA65-like Ig-like domain-containing protein</fullName>
    </recommendedName>
</protein>
<dbReference type="InterPro" id="IPR053879">
    <property type="entry name" value="HYDIN_VesB_CFA65-like_Ig"/>
</dbReference>
<organism evidence="7 8">
    <name type="scientific">Cichlidogyrus casuarinus</name>
    <dbReference type="NCBI Taxonomy" id="1844966"/>
    <lineage>
        <taxon>Eukaryota</taxon>
        <taxon>Metazoa</taxon>
        <taxon>Spiralia</taxon>
        <taxon>Lophotrochozoa</taxon>
        <taxon>Platyhelminthes</taxon>
        <taxon>Monogenea</taxon>
        <taxon>Monopisthocotylea</taxon>
        <taxon>Dactylogyridea</taxon>
        <taxon>Ancyrocephalidae</taxon>
        <taxon>Cichlidogyrus</taxon>
    </lineage>
</organism>
<evidence type="ECO:0000313" key="7">
    <source>
        <dbReference type="EMBL" id="KAL3313263.1"/>
    </source>
</evidence>
<comment type="subcellular location">
    <subcellularLocation>
        <location evidence="1">Cell projection</location>
        <location evidence="1">Cilium</location>
    </subcellularLocation>
    <subcellularLocation>
        <location evidence="2">Cytoplasm</location>
    </subcellularLocation>
</comment>
<dbReference type="AlphaFoldDB" id="A0ABD2Q1M0"/>
<feature type="domain" description="HYDIN/VesB/CFA65-like Ig-like" evidence="6">
    <location>
        <begin position="391"/>
        <end position="482"/>
    </location>
</feature>
<dbReference type="Proteomes" id="UP001626550">
    <property type="component" value="Unassembled WGS sequence"/>
</dbReference>
<dbReference type="Gene3D" id="2.60.40.10">
    <property type="entry name" value="Immunoglobulins"/>
    <property type="match status" value="4"/>
</dbReference>
<dbReference type="InterPro" id="IPR033305">
    <property type="entry name" value="Hydin-like"/>
</dbReference>
<dbReference type="EMBL" id="JBJKFK010001372">
    <property type="protein sequence ID" value="KAL3313263.1"/>
    <property type="molecule type" value="Genomic_DNA"/>
</dbReference>